<dbReference type="CDD" id="cd11614">
    <property type="entry name" value="SAF_CpaB_FlgA_like"/>
    <property type="match status" value="1"/>
</dbReference>
<keyword evidence="4" id="KW-1185">Reference proteome</keyword>
<feature type="domain" description="SAF" evidence="2">
    <location>
        <begin position="47"/>
        <end position="110"/>
    </location>
</feature>
<evidence type="ECO:0000313" key="4">
    <source>
        <dbReference type="Proteomes" id="UP001332931"/>
    </source>
</evidence>
<comment type="caution">
    <text evidence="3">The sequence shown here is derived from an EMBL/GenBank/DDBJ whole genome shotgun (WGS) entry which is preliminary data.</text>
</comment>
<reference evidence="3 4" key="1">
    <citation type="submission" date="2024-01" db="EMBL/GenBank/DDBJ databases">
        <title>Description of Olsenella sp. nov., isolated from pig feces.</title>
        <authorList>
            <person name="Chang Y.-H."/>
        </authorList>
    </citation>
    <scope>NUCLEOTIDE SEQUENCE [LARGE SCALE GENOMIC DNA]</scope>
    <source>
        <strain evidence="3 4">YH-ols2223</strain>
    </source>
</reference>
<feature type="region of interest" description="Disordered" evidence="1">
    <location>
        <begin position="223"/>
        <end position="251"/>
    </location>
</feature>
<feature type="compositionally biased region" description="Polar residues" evidence="1">
    <location>
        <begin position="241"/>
        <end position="251"/>
    </location>
</feature>
<dbReference type="RefSeq" id="WP_330958471.1">
    <property type="nucleotide sequence ID" value="NZ_JAZGJQ010000007.1"/>
</dbReference>
<organism evidence="3 4">
    <name type="scientific">Olsenella absiana</name>
    <dbReference type="NCBI Taxonomy" id="3115222"/>
    <lineage>
        <taxon>Bacteria</taxon>
        <taxon>Bacillati</taxon>
        <taxon>Actinomycetota</taxon>
        <taxon>Coriobacteriia</taxon>
        <taxon>Coriobacteriales</taxon>
        <taxon>Atopobiaceae</taxon>
        <taxon>Olsenella</taxon>
    </lineage>
</organism>
<dbReference type="EMBL" id="JAZGJQ010000007">
    <property type="protein sequence ID" value="MEE6147703.1"/>
    <property type="molecule type" value="Genomic_DNA"/>
</dbReference>
<dbReference type="SMART" id="SM00858">
    <property type="entry name" value="SAF"/>
    <property type="match status" value="1"/>
</dbReference>
<evidence type="ECO:0000259" key="2">
    <source>
        <dbReference type="SMART" id="SM00858"/>
    </source>
</evidence>
<proteinExistence type="predicted"/>
<name>A0ABU7RB22_9ACTN</name>
<gene>
    <name evidence="3" type="ORF">VXJ25_06885</name>
</gene>
<dbReference type="Proteomes" id="UP001332931">
    <property type="component" value="Unassembled WGS sequence"/>
</dbReference>
<accession>A0ABU7RB22</accession>
<evidence type="ECO:0000256" key="1">
    <source>
        <dbReference type="SAM" id="MobiDB-lite"/>
    </source>
</evidence>
<sequence>MSLRFRIVFSSACAALVVLVFLVFADHVRGDAERVRQEALQRYGGEVVSLVVARDALEAGDVVTKANTATRDWLVDLVPEGAVVSMDEVVGRELTVPAAAGMPLTSLNFREEGDAIEVPSGHVAVSVPVTDKLGLSPSVRMGSHVAVFRAEEGAMELVSADAVVLSTAGSGTGSLSRGSISLSVLPGEVASVLVAATAGTLRVVVPADDVVGLGEGGVAAPSEVAAGGPGASGEVPATGGVSATSEVPATE</sequence>
<protein>
    <submittedName>
        <fullName evidence="3">SAF domain-containing protein</fullName>
    </submittedName>
</protein>
<dbReference type="InterPro" id="IPR013974">
    <property type="entry name" value="SAF"/>
</dbReference>
<evidence type="ECO:0000313" key="3">
    <source>
        <dbReference type="EMBL" id="MEE6147703.1"/>
    </source>
</evidence>
<dbReference type="Pfam" id="PF08666">
    <property type="entry name" value="SAF"/>
    <property type="match status" value="1"/>
</dbReference>